<dbReference type="GO" id="GO:0009146">
    <property type="term" value="P:purine nucleoside triphosphate catabolic process"/>
    <property type="evidence" value="ECO:0007669"/>
    <property type="project" value="UniProtKB-UniRule"/>
</dbReference>
<comment type="subunit">
    <text evidence="2 10">Homodimer.</text>
</comment>
<dbReference type="InterPro" id="IPR020922">
    <property type="entry name" value="dITP/XTP_pyrophosphatase"/>
</dbReference>
<reference evidence="12 13" key="2">
    <citation type="submission" date="2008-10" db="EMBL/GenBank/DDBJ databases">
        <title>Draft genome sequence of Anaerococcus hydrogenalis (DSM 7454).</title>
        <authorList>
            <person name="Sudarsanam P."/>
            <person name="Ley R."/>
            <person name="Guruge J."/>
            <person name="Turnbaugh P.J."/>
            <person name="Mahowald M."/>
            <person name="Liep D."/>
            <person name="Gordon J."/>
        </authorList>
    </citation>
    <scope>NUCLEOTIDE SEQUENCE [LARGE SCALE GENOMIC DNA]</scope>
    <source>
        <strain evidence="12 13">DSM 7454</strain>
    </source>
</reference>
<dbReference type="STRING" id="561177.ANHYDRO_00772"/>
<dbReference type="Pfam" id="PF01725">
    <property type="entry name" value="Ham1p_like"/>
    <property type="match status" value="1"/>
</dbReference>
<dbReference type="GO" id="GO:0005829">
    <property type="term" value="C:cytosol"/>
    <property type="evidence" value="ECO:0007669"/>
    <property type="project" value="TreeGrafter"/>
</dbReference>
<feature type="binding site" evidence="10">
    <location>
        <position position="51"/>
    </location>
    <ligand>
        <name>Mg(2+)</name>
        <dbReference type="ChEBI" id="CHEBI:18420"/>
    </ligand>
</feature>
<dbReference type="eggNOG" id="COG0127">
    <property type="taxonomic scope" value="Bacteria"/>
</dbReference>
<keyword evidence="7 10" id="KW-0546">Nucleotide metabolism</keyword>
<dbReference type="CDD" id="cd00515">
    <property type="entry name" value="HAM1"/>
    <property type="match status" value="1"/>
</dbReference>
<dbReference type="GO" id="GO:0000166">
    <property type="term" value="F:nucleotide binding"/>
    <property type="evidence" value="ECO:0007669"/>
    <property type="project" value="UniProtKB-KW"/>
</dbReference>
<accession>B6W873</accession>
<evidence type="ECO:0000256" key="3">
    <source>
        <dbReference type="ARBA" id="ARBA00022723"/>
    </source>
</evidence>
<evidence type="ECO:0000256" key="5">
    <source>
        <dbReference type="ARBA" id="ARBA00022801"/>
    </source>
</evidence>
<keyword evidence="4 10" id="KW-0547">Nucleotide-binding</keyword>
<dbReference type="HAMAP" id="MF_01405">
    <property type="entry name" value="Non_canon_purine_NTPase"/>
    <property type="match status" value="1"/>
</dbReference>
<evidence type="ECO:0000256" key="10">
    <source>
        <dbReference type="HAMAP-Rule" id="MF_01405"/>
    </source>
</evidence>
<evidence type="ECO:0000256" key="7">
    <source>
        <dbReference type="ARBA" id="ARBA00023080"/>
    </source>
</evidence>
<comment type="catalytic activity">
    <reaction evidence="8 10">
        <text>dITP + H2O = dIMP + diphosphate + H(+)</text>
        <dbReference type="Rhea" id="RHEA:28342"/>
        <dbReference type="ChEBI" id="CHEBI:15377"/>
        <dbReference type="ChEBI" id="CHEBI:15378"/>
        <dbReference type="ChEBI" id="CHEBI:33019"/>
        <dbReference type="ChEBI" id="CHEBI:61194"/>
        <dbReference type="ChEBI" id="CHEBI:61382"/>
        <dbReference type="EC" id="3.6.1.66"/>
    </reaction>
</comment>
<dbReference type="GO" id="GO:0017111">
    <property type="term" value="F:ribonucleoside triphosphate phosphatase activity"/>
    <property type="evidence" value="ECO:0007669"/>
    <property type="project" value="InterPro"/>
</dbReference>
<feature type="binding site" evidence="10">
    <location>
        <position position="81"/>
    </location>
    <ligand>
        <name>substrate</name>
    </ligand>
</feature>
<evidence type="ECO:0000313" key="13">
    <source>
        <dbReference type="Proteomes" id="UP000005451"/>
    </source>
</evidence>
<organism evidence="12 13">
    <name type="scientific">Anaerococcus hydrogenalis DSM 7454</name>
    <dbReference type="NCBI Taxonomy" id="561177"/>
    <lineage>
        <taxon>Bacteria</taxon>
        <taxon>Bacillati</taxon>
        <taxon>Bacillota</taxon>
        <taxon>Tissierellia</taxon>
        <taxon>Tissierellales</taxon>
        <taxon>Peptoniphilaceae</taxon>
        <taxon>Anaerococcus</taxon>
    </lineage>
</organism>
<feature type="binding site" evidence="10">
    <location>
        <position position="80"/>
    </location>
    <ligand>
        <name>Mg(2+)</name>
        <dbReference type="ChEBI" id="CHEBI:18420"/>
    </ligand>
</feature>
<dbReference type="Gene3D" id="3.90.950.10">
    <property type="match status" value="1"/>
</dbReference>
<evidence type="ECO:0000256" key="6">
    <source>
        <dbReference type="ARBA" id="ARBA00022842"/>
    </source>
</evidence>
<dbReference type="InterPro" id="IPR029001">
    <property type="entry name" value="ITPase-like_fam"/>
</dbReference>
<feature type="binding site" evidence="10">
    <location>
        <begin position="161"/>
        <end position="164"/>
    </location>
    <ligand>
        <name>substrate</name>
    </ligand>
</feature>
<gene>
    <name evidence="12" type="primary">rdgB</name>
    <name evidence="12" type="ORF">ANHYDRO_00772</name>
</gene>
<dbReference type="GO" id="GO:0036222">
    <property type="term" value="F:XTP diphosphatase activity"/>
    <property type="evidence" value="ECO:0007669"/>
    <property type="project" value="UniProtKB-UniRule"/>
</dbReference>
<dbReference type="GO" id="GO:0035870">
    <property type="term" value="F:dITP diphosphatase activity"/>
    <property type="evidence" value="ECO:0007669"/>
    <property type="project" value="UniProtKB-UniRule"/>
</dbReference>
<evidence type="ECO:0000256" key="4">
    <source>
        <dbReference type="ARBA" id="ARBA00022741"/>
    </source>
</evidence>
<evidence type="ECO:0000256" key="2">
    <source>
        <dbReference type="ARBA" id="ARBA00011738"/>
    </source>
</evidence>
<dbReference type="AlphaFoldDB" id="B6W873"/>
<reference evidence="12 13" key="1">
    <citation type="submission" date="2008-09" db="EMBL/GenBank/DDBJ databases">
        <authorList>
            <person name="Fulton L."/>
            <person name="Clifton S."/>
            <person name="Fulton B."/>
            <person name="Xu J."/>
            <person name="Minx P."/>
            <person name="Pepin K.H."/>
            <person name="Johnson M."/>
            <person name="Thiruvilangam P."/>
            <person name="Bhonagiri V."/>
            <person name="Nash W.E."/>
            <person name="Mardis E.R."/>
            <person name="Wilson R.K."/>
        </authorList>
    </citation>
    <scope>NUCLEOTIDE SEQUENCE [LARGE SCALE GENOMIC DNA]</scope>
    <source>
        <strain evidence="12 13">DSM 7454</strain>
    </source>
</reference>
<feature type="binding site" evidence="10">
    <location>
        <position position="184"/>
    </location>
    <ligand>
        <name>substrate</name>
    </ligand>
</feature>
<feature type="binding site" evidence="10">
    <location>
        <begin position="18"/>
        <end position="23"/>
    </location>
    <ligand>
        <name>substrate</name>
    </ligand>
</feature>
<dbReference type="PANTHER" id="PTHR11067">
    <property type="entry name" value="INOSINE TRIPHOSPHATE PYROPHOSPHATASE/HAM1 PROTEIN"/>
    <property type="match status" value="1"/>
</dbReference>
<dbReference type="GO" id="GO:0009117">
    <property type="term" value="P:nucleotide metabolic process"/>
    <property type="evidence" value="ECO:0007669"/>
    <property type="project" value="UniProtKB-KW"/>
</dbReference>
<proteinExistence type="inferred from homology"/>
<evidence type="ECO:0000256" key="9">
    <source>
        <dbReference type="ARBA" id="ARBA00052017"/>
    </source>
</evidence>
<dbReference type="InterPro" id="IPR002637">
    <property type="entry name" value="RdgB/HAM1"/>
</dbReference>
<keyword evidence="6 10" id="KW-0460">Magnesium</keyword>
<dbReference type="NCBIfam" id="TIGR00042">
    <property type="entry name" value="RdgB/HAM1 family non-canonical purine NTP pyrophosphatase"/>
    <property type="match status" value="1"/>
</dbReference>
<protein>
    <recommendedName>
        <fullName evidence="10">dITP/XTP pyrophosphatase</fullName>
        <ecNumber evidence="10">3.6.1.66</ecNumber>
    </recommendedName>
    <alternativeName>
        <fullName evidence="10">Non-canonical purine NTP pyrophosphatase</fullName>
    </alternativeName>
    <alternativeName>
        <fullName evidence="10">Non-standard purine NTP pyrophosphatase</fullName>
    </alternativeName>
    <alternativeName>
        <fullName evidence="10">Nucleoside-triphosphate diphosphatase</fullName>
    </alternativeName>
    <alternativeName>
        <fullName evidence="10">Nucleoside-triphosphate pyrophosphatase</fullName>
        <shortName evidence="10">NTPase</shortName>
    </alternativeName>
</protein>
<comment type="cofactor">
    <cofactor evidence="10">
        <name>Mg(2+)</name>
        <dbReference type="ChEBI" id="CHEBI:18420"/>
    </cofactor>
    <text evidence="10">Binds 1 Mg(2+) ion per subunit.</text>
</comment>
<evidence type="ECO:0000313" key="12">
    <source>
        <dbReference type="EMBL" id="EEB36472.1"/>
    </source>
</evidence>
<dbReference type="PANTHER" id="PTHR11067:SF9">
    <property type="entry name" value="INOSINE TRIPHOSPHATE PYROPHOSPHATASE"/>
    <property type="match status" value="1"/>
</dbReference>
<keyword evidence="3 10" id="KW-0479">Metal-binding</keyword>
<dbReference type="EMBL" id="ABXA01000019">
    <property type="protein sequence ID" value="EEB36472.1"/>
    <property type="molecule type" value="Genomic_DNA"/>
</dbReference>
<dbReference type="GO" id="GO:0036220">
    <property type="term" value="F:ITP diphosphatase activity"/>
    <property type="evidence" value="ECO:0007669"/>
    <property type="project" value="UniProtKB-UniRule"/>
</dbReference>
<dbReference type="Proteomes" id="UP000005451">
    <property type="component" value="Unassembled WGS sequence"/>
</dbReference>
<feature type="binding site" evidence="10">
    <location>
        <begin position="189"/>
        <end position="190"/>
    </location>
    <ligand>
        <name>substrate</name>
    </ligand>
</feature>
<feature type="active site" description="Proton acceptor" evidence="10">
    <location>
        <position position="80"/>
    </location>
</feature>
<name>B6W873_9FIRM</name>
<evidence type="ECO:0000256" key="1">
    <source>
        <dbReference type="ARBA" id="ARBA00008023"/>
    </source>
</evidence>
<sequence length="205" mass="24078">MIFDNIYKEVIMKIVLATSNSDKVREIKEILDNKIEIYTPKDFDINNFEVDENGETLKENAYKKAKALYDLINKPTLADDTGLFVKSLDLQPGVHAHRYASENPTDKENRDKLLDELKNKDDRSAYFETTICYIDQDGKDYYFDGRIDGEISDKEYGEKEFGYDQIFKVIEKNKTFGQMTDQEKNQYSHRSLALEEFKKFLKKED</sequence>
<comment type="function">
    <text evidence="10">Pyrophosphatase that catalyzes the hydrolysis of nucleoside triphosphates to their monophosphate derivatives, with a high preference for the non-canonical purine nucleotides XTP (xanthosine triphosphate), dITP (deoxyinosine triphosphate) and ITP. Seems to function as a house-cleaning enzyme that removes non-canonical purine nucleotides from the nucleotide pool, thus preventing their incorporation into DNA/RNA and avoiding chromosomal lesions.</text>
</comment>
<keyword evidence="5 10" id="KW-0378">Hydrolase</keyword>
<evidence type="ECO:0000256" key="8">
    <source>
        <dbReference type="ARBA" id="ARBA00051875"/>
    </source>
</evidence>
<dbReference type="SUPFAM" id="SSF52972">
    <property type="entry name" value="ITPase-like"/>
    <property type="match status" value="1"/>
</dbReference>
<comment type="similarity">
    <text evidence="1 10 11">Belongs to the HAM1 NTPase family.</text>
</comment>
<dbReference type="FunFam" id="3.90.950.10:FF:000001">
    <property type="entry name" value="dITP/XTP pyrophosphatase"/>
    <property type="match status" value="1"/>
</dbReference>
<comment type="catalytic activity">
    <reaction evidence="10">
        <text>ITP + H2O = IMP + diphosphate + H(+)</text>
        <dbReference type="Rhea" id="RHEA:29399"/>
        <dbReference type="ChEBI" id="CHEBI:15377"/>
        <dbReference type="ChEBI" id="CHEBI:15378"/>
        <dbReference type="ChEBI" id="CHEBI:33019"/>
        <dbReference type="ChEBI" id="CHEBI:58053"/>
        <dbReference type="ChEBI" id="CHEBI:61402"/>
        <dbReference type="EC" id="3.6.1.66"/>
    </reaction>
</comment>
<dbReference type="GO" id="GO:0046872">
    <property type="term" value="F:metal ion binding"/>
    <property type="evidence" value="ECO:0007669"/>
    <property type="project" value="UniProtKB-KW"/>
</dbReference>
<comment type="catalytic activity">
    <reaction evidence="9 10">
        <text>XTP + H2O = XMP + diphosphate + H(+)</text>
        <dbReference type="Rhea" id="RHEA:28610"/>
        <dbReference type="ChEBI" id="CHEBI:15377"/>
        <dbReference type="ChEBI" id="CHEBI:15378"/>
        <dbReference type="ChEBI" id="CHEBI:33019"/>
        <dbReference type="ChEBI" id="CHEBI:57464"/>
        <dbReference type="ChEBI" id="CHEBI:61314"/>
        <dbReference type="EC" id="3.6.1.66"/>
    </reaction>
</comment>
<evidence type="ECO:0000256" key="11">
    <source>
        <dbReference type="RuleBase" id="RU003781"/>
    </source>
</evidence>
<comment type="caution">
    <text evidence="12">The sequence shown here is derived from an EMBL/GenBank/DDBJ whole genome shotgun (WGS) entry which is preliminary data.</text>
</comment>
<dbReference type="EC" id="3.6.1.66" evidence="10"/>